<dbReference type="Pfam" id="PF13460">
    <property type="entry name" value="NAD_binding_10"/>
    <property type="match status" value="1"/>
</dbReference>
<dbReference type="PANTHER" id="PTHR47129">
    <property type="entry name" value="QUINONE OXIDOREDUCTASE 2"/>
    <property type="match status" value="1"/>
</dbReference>
<evidence type="ECO:0000259" key="1">
    <source>
        <dbReference type="Pfam" id="PF13460"/>
    </source>
</evidence>
<name>A0A370K2J8_9GAMM</name>
<dbReference type="Proteomes" id="UP000254711">
    <property type="component" value="Unassembled WGS sequence"/>
</dbReference>
<dbReference type="RefSeq" id="WP_114826964.1">
    <property type="nucleotide sequence ID" value="NZ_QQSY01000011.1"/>
</dbReference>
<dbReference type="OrthoDB" id="9798669at2"/>
<sequence length="284" mass="29973">MIAVTGANGQLGRLVINQLLEQVSPDQVVAAVRDPENATDLRALGVELRQADYDDPASLRKAFEGVEKVLLISSTVPGQRLRQHKAVIDAARDAGVKLIAYTSMLRADSSRSVLAAEHLATENYLVASGVDHVLLRNGWYIENHTAALPMAAEHGALMASSGSGRFASAARADYAAAAVAVLTQAGHANKTYELAGDTAFTLDDLATAVSARLNREIAYRDLSPTEYEAALLGMGLPQMIVDVIIDADAVALKGDLDSSSRELSTLIGRPTTTLAEAVRSALPA</sequence>
<evidence type="ECO:0000313" key="2">
    <source>
        <dbReference type="EMBL" id="RDI96818.1"/>
    </source>
</evidence>
<feature type="domain" description="NAD(P)-binding" evidence="1">
    <location>
        <begin position="6"/>
        <end position="184"/>
    </location>
</feature>
<organism evidence="2 3">
    <name type="scientific">Dyella solisilvae</name>
    <dbReference type="NCBI Taxonomy" id="1920168"/>
    <lineage>
        <taxon>Bacteria</taxon>
        <taxon>Pseudomonadati</taxon>
        <taxon>Pseudomonadota</taxon>
        <taxon>Gammaproteobacteria</taxon>
        <taxon>Lysobacterales</taxon>
        <taxon>Rhodanobacteraceae</taxon>
        <taxon>Dyella</taxon>
    </lineage>
</organism>
<keyword evidence="3" id="KW-1185">Reference proteome</keyword>
<accession>A0A370K2J8</accession>
<dbReference type="EMBL" id="QQSY01000011">
    <property type="protein sequence ID" value="RDI96818.1"/>
    <property type="molecule type" value="Genomic_DNA"/>
</dbReference>
<dbReference type="SUPFAM" id="SSF51735">
    <property type="entry name" value="NAD(P)-binding Rossmann-fold domains"/>
    <property type="match status" value="1"/>
</dbReference>
<gene>
    <name evidence="2" type="ORF">DVT68_19895</name>
</gene>
<dbReference type="InterPro" id="IPR052718">
    <property type="entry name" value="NmrA-type_oxidoreductase"/>
</dbReference>
<dbReference type="CDD" id="cd05269">
    <property type="entry name" value="TMR_SDR_a"/>
    <property type="match status" value="1"/>
</dbReference>
<dbReference type="PANTHER" id="PTHR47129:SF1">
    <property type="entry name" value="NMRA-LIKE DOMAIN-CONTAINING PROTEIN"/>
    <property type="match status" value="1"/>
</dbReference>
<proteinExistence type="predicted"/>
<dbReference type="AlphaFoldDB" id="A0A370K2J8"/>
<reference evidence="2 3" key="1">
    <citation type="submission" date="2018-07" db="EMBL/GenBank/DDBJ databases">
        <title>Dyella solisilvae sp. nov., isolated from the pine and broad-leaved mixed forest soil.</title>
        <authorList>
            <person name="Gao Z."/>
            <person name="Qiu L."/>
        </authorList>
    </citation>
    <scope>NUCLEOTIDE SEQUENCE [LARGE SCALE GENOMIC DNA]</scope>
    <source>
        <strain evidence="2 3">DHG54</strain>
    </source>
</reference>
<comment type="caution">
    <text evidence="2">The sequence shown here is derived from an EMBL/GenBank/DDBJ whole genome shotgun (WGS) entry which is preliminary data.</text>
</comment>
<dbReference type="Gene3D" id="3.90.25.10">
    <property type="entry name" value="UDP-galactose 4-epimerase, domain 1"/>
    <property type="match status" value="1"/>
</dbReference>
<dbReference type="InterPro" id="IPR036291">
    <property type="entry name" value="NAD(P)-bd_dom_sf"/>
</dbReference>
<dbReference type="Gene3D" id="3.40.50.720">
    <property type="entry name" value="NAD(P)-binding Rossmann-like Domain"/>
    <property type="match status" value="1"/>
</dbReference>
<protein>
    <submittedName>
        <fullName evidence="2">SDR family NAD(P)-dependent oxidoreductase</fullName>
    </submittedName>
</protein>
<evidence type="ECO:0000313" key="3">
    <source>
        <dbReference type="Proteomes" id="UP000254711"/>
    </source>
</evidence>
<dbReference type="InterPro" id="IPR016040">
    <property type="entry name" value="NAD(P)-bd_dom"/>
</dbReference>